<accession>A0A9E2L093</accession>
<dbReference type="PANTHER" id="PTHR43649:SF12">
    <property type="entry name" value="DIACETYLCHITOBIOSE BINDING PROTEIN DASA"/>
    <property type="match status" value="1"/>
</dbReference>
<dbReference type="Proteomes" id="UP000823914">
    <property type="component" value="Unassembled WGS sequence"/>
</dbReference>
<evidence type="ECO:0000256" key="2">
    <source>
        <dbReference type="ARBA" id="ARBA00008520"/>
    </source>
</evidence>
<comment type="subcellular location">
    <subcellularLocation>
        <location evidence="1">Periplasm</location>
    </subcellularLocation>
</comment>
<evidence type="ECO:0000313" key="4">
    <source>
        <dbReference type="Proteomes" id="UP000823914"/>
    </source>
</evidence>
<dbReference type="GO" id="GO:0042597">
    <property type="term" value="C:periplasmic space"/>
    <property type="evidence" value="ECO:0007669"/>
    <property type="project" value="UniProtKB-SubCell"/>
</dbReference>
<dbReference type="Pfam" id="PF13416">
    <property type="entry name" value="SBP_bac_8"/>
    <property type="match status" value="1"/>
</dbReference>
<evidence type="ECO:0000313" key="3">
    <source>
        <dbReference type="EMBL" id="MBU3849037.1"/>
    </source>
</evidence>
<protein>
    <submittedName>
        <fullName evidence="3">Extracellular solute-binding protein</fullName>
    </submittedName>
</protein>
<gene>
    <name evidence="3" type="ORF">IAA16_00550</name>
</gene>
<dbReference type="InterPro" id="IPR006059">
    <property type="entry name" value="SBP"/>
</dbReference>
<dbReference type="InterPro" id="IPR050490">
    <property type="entry name" value="Bact_solute-bd_prot1"/>
</dbReference>
<reference evidence="3" key="2">
    <citation type="submission" date="2021-04" db="EMBL/GenBank/DDBJ databases">
        <authorList>
            <person name="Gilroy R."/>
        </authorList>
    </citation>
    <scope>NUCLEOTIDE SEQUENCE</scope>
    <source>
        <strain evidence="3">Gambia15-2214</strain>
    </source>
</reference>
<proteinExistence type="inferred from homology"/>
<dbReference type="PANTHER" id="PTHR43649">
    <property type="entry name" value="ARABINOSE-BINDING PROTEIN-RELATED"/>
    <property type="match status" value="1"/>
</dbReference>
<comment type="caution">
    <text evidence="3">The sequence shown here is derived from an EMBL/GenBank/DDBJ whole genome shotgun (WGS) entry which is preliminary data.</text>
</comment>
<dbReference type="Gene3D" id="3.40.190.10">
    <property type="entry name" value="Periplasmic binding protein-like II"/>
    <property type="match status" value="1"/>
</dbReference>
<dbReference type="SUPFAM" id="SSF53850">
    <property type="entry name" value="Periplasmic binding protein-like II"/>
    <property type="match status" value="1"/>
</dbReference>
<dbReference type="EMBL" id="JAHLFV010000012">
    <property type="protein sequence ID" value="MBU3849037.1"/>
    <property type="molecule type" value="Genomic_DNA"/>
</dbReference>
<evidence type="ECO:0000256" key="1">
    <source>
        <dbReference type="ARBA" id="ARBA00004418"/>
    </source>
</evidence>
<name>A0A9E2L093_9SPIR</name>
<organism evidence="3 4">
    <name type="scientific">Candidatus Treponema excrementipullorum</name>
    <dbReference type="NCBI Taxonomy" id="2838768"/>
    <lineage>
        <taxon>Bacteria</taxon>
        <taxon>Pseudomonadati</taxon>
        <taxon>Spirochaetota</taxon>
        <taxon>Spirochaetia</taxon>
        <taxon>Spirochaetales</taxon>
        <taxon>Treponemataceae</taxon>
        <taxon>Treponema</taxon>
    </lineage>
</organism>
<dbReference type="PROSITE" id="PS51257">
    <property type="entry name" value="PROKAR_LIPOPROTEIN"/>
    <property type="match status" value="1"/>
</dbReference>
<sequence>MKKVFTVVLFLLGTIFFVGCQKSEQESKEIVELVIPSYKTGQNVGAKFFKPQVERFNEKYAGIYKITLESVPEASFKDRLKQLAQQGKLPVLVQGGDFDWFKNVVIPNGLAYDLSSWLETTPQVKDILLEDGIKYCTESTGEIFSLPLFYIRPIGFFYNQTMYTPSGDISSMSMDQWLDDISNQKIALSTAENGWTTALFLTALIANEAGGVEFLQSGVNEKITDFNHPAFISAVEKLQTLLMNNASPNSIGGGYPVVANDFMSKQASIISNGSWMSVDFSDGNSKNWSNGFNGADVRASLYPGNIGIANAATYGEWWISADASAEEISAATAFLEFINSPEEIEAYLLSEGGTAPKVTYSETFKTEYWKTTVFGDLAEDTTEGTIFVPAILDVMPASVANIEFGKLLPSLADGSYSPKEFCEWLTQKAIEAVN</sequence>
<dbReference type="AlphaFoldDB" id="A0A9E2L093"/>
<reference evidence="3" key="1">
    <citation type="journal article" date="2021" name="PeerJ">
        <title>Extensive microbial diversity within the chicken gut microbiome revealed by metagenomics and culture.</title>
        <authorList>
            <person name="Gilroy R."/>
            <person name="Ravi A."/>
            <person name="Getino M."/>
            <person name="Pursley I."/>
            <person name="Horton D.L."/>
            <person name="Alikhan N.F."/>
            <person name="Baker D."/>
            <person name="Gharbi K."/>
            <person name="Hall N."/>
            <person name="Watson M."/>
            <person name="Adriaenssens E.M."/>
            <person name="Foster-Nyarko E."/>
            <person name="Jarju S."/>
            <person name="Secka A."/>
            <person name="Antonio M."/>
            <person name="Oren A."/>
            <person name="Chaudhuri R.R."/>
            <person name="La Ragione R."/>
            <person name="Hildebrand F."/>
            <person name="Pallen M.J."/>
        </authorList>
    </citation>
    <scope>NUCLEOTIDE SEQUENCE</scope>
    <source>
        <strain evidence="3">Gambia15-2214</strain>
    </source>
</reference>
<comment type="similarity">
    <text evidence="2">Belongs to the bacterial solute-binding protein 1 family.</text>
</comment>